<dbReference type="InterPro" id="IPR013785">
    <property type="entry name" value="Aldolase_TIM"/>
</dbReference>
<dbReference type="SUPFAM" id="SSF102114">
    <property type="entry name" value="Radical SAM enzymes"/>
    <property type="match status" value="1"/>
</dbReference>
<dbReference type="InterPro" id="IPR058240">
    <property type="entry name" value="rSAM_sf"/>
</dbReference>
<accession>A0ABV9GDM8</accession>
<sequence length="627" mass="68913">MPTAQSTHGTTDSLYARLAATRSETAVSVILKLRGETCDIDCLYCYEKRKESPGGARITAAQVHRLGNLFAGRPLSVELHGGEPLTASRQHLGAILDELRSQPNVIRVSMQTNGLLLDDEWLDLFDERCPELEIGLSLDGDAFGNSWRVGYDGRPTYPRVVRSLELLARRGRQTGIICAVTPRVLGRAREVIDHLASFHAVSTISLVPCFDGSITKPTAAPHRRQPASRILQQQAVGPVGPEWAITPEQYADFVLEAAAHWVATGTFRRIKLEPTVSVIRRLKGLQTRSCHFSDMKCDHVFTLYPDNRFGSCDELPWPQARLTSLADDQRQSDINSEQLQSPLLQQARSLVEKCVTCDYRDTCGAGCLAVRLRFTQESGDDDNYCAQRMRLIDGTAALLAQPEHPSGMHCTRWRWRPRIPNDMQDVPAFLARWDDPAAARQPAQLRISEHGNINTVGQPGTHEADDLDPHHPQWHDGIEPGVRPMVDALTRGWNAVTYDSCQGHAHDGLPGAEPRLLAVGVLPRNRTEYAHLAARLCGVAERVTHDLPTGYSLQLGRSELTCRTSGRTFPTLDVRLTPANGAGISAYFHGIDGAVRVLVNALETAPPNSADAVCSCNSNPSAEGVAR</sequence>
<evidence type="ECO:0000313" key="7">
    <source>
        <dbReference type="EMBL" id="MFC4611239.1"/>
    </source>
</evidence>
<reference evidence="8" key="1">
    <citation type="journal article" date="2019" name="Int. J. Syst. Evol. Microbiol.">
        <title>The Global Catalogue of Microorganisms (GCM) 10K type strain sequencing project: providing services to taxonomists for standard genome sequencing and annotation.</title>
        <authorList>
            <consortium name="The Broad Institute Genomics Platform"/>
            <consortium name="The Broad Institute Genome Sequencing Center for Infectious Disease"/>
            <person name="Wu L."/>
            <person name="Ma J."/>
        </authorList>
    </citation>
    <scope>NUCLEOTIDE SEQUENCE [LARGE SCALE GENOMIC DNA]</scope>
    <source>
        <strain evidence="8">CGMCC 4.7139</strain>
    </source>
</reference>
<dbReference type="SFLD" id="SFLDG01386">
    <property type="entry name" value="main_SPASM_domain-containing"/>
    <property type="match status" value="1"/>
</dbReference>
<comment type="caution">
    <text evidence="7">The sequence shown here is derived from an EMBL/GenBank/DDBJ whole genome shotgun (WGS) entry which is preliminary data.</text>
</comment>
<evidence type="ECO:0000256" key="5">
    <source>
        <dbReference type="ARBA" id="ARBA00023014"/>
    </source>
</evidence>
<dbReference type="NCBIfam" id="TIGR04085">
    <property type="entry name" value="rSAM_more_4Fe4S"/>
    <property type="match status" value="1"/>
</dbReference>
<keyword evidence="4" id="KW-0408">Iron</keyword>
<evidence type="ECO:0000256" key="4">
    <source>
        <dbReference type="ARBA" id="ARBA00023004"/>
    </source>
</evidence>
<dbReference type="InterPro" id="IPR023867">
    <property type="entry name" value="Sulphatase_maturase_rSAM"/>
</dbReference>
<dbReference type="SFLD" id="SFLDG01067">
    <property type="entry name" value="SPASM/twitch_domain_containing"/>
    <property type="match status" value="1"/>
</dbReference>
<dbReference type="PANTHER" id="PTHR43273">
    <property type="entry name" value="ANAEROBIC SULFATASE-MATURATING ENZYME HOMOLOG ASLB-RELATED"/>
    <property type="match status" value="1"/>
</dbReference>
<dbReference type="InterPro" id="IPR023885">
    <property type="entry name" value="4Fe4S-binding_SPASM_dom"/>
</dbReference>
<protein>
    <submittedName>
        <fullName evidence="7">Radical SAM protein</fullName>
    </submittedName>
</protein>
<dbReference type="Proteomes" id="UP001595993">
    <property type="component" value="Unassembled WGS sequence"/>
</dbReference>
<dbReference type="PROSITE" id="PS51918">
    <property type="entry name" value="RADICAL_SAM"/>
    <property type="match status" value="1"/>
</dbReference>
<keyword evidence="3" id="KW-0479">Metal-binding</keyword>
<keyword evidence="5" id="KW-0411">Iron-sulfur</keyword>
<organism evidence="7 8">
    <name type="scientific">Streptomyces maoxianensis</name>
    <dbReference type="NCBI Taxonomy" id="1459942"/>
    <lineage>
        <taxon>Bacteria</taxon>
        <taxon>Bacillati</taxon>
        <taxon>Actinomycetota</taxon>
        <taxon>Actinomycetes</taxon>
        <taxon>Kitasatosporales</taxon>
        <taxon>Streptomycetaceae</taxon>
        <taxon>Streptomyces</taxon>
    </lineage>
</organism>
<dbReference type="Gene3D" id="3.20.20.70">
    <property type="entry name" value="Aldolase class I"/>
    <property type="match status" value="1"/>
</dbReference>
<keyword evidence="2" id="KW-0949">S-adenosyl-L-methionine</keyword>
<evidence type="ECO:0000256" key="3">
    <source>
        <dbReference type="ARBA" id="ARBA00022723"/>
    </source>
</evidence>
<dbReference type="CDD" id="cd01335">
    <property type="entry name" value="Radical_SAM"/>
    <property type="match status" value="1"/>
</dbReference>
<dbReference type="SFLD" id="SFLDG01072">
    <property type="entry name" value="dehydrogenase_like"/>
    <property type="match status" value="1"/>
</dbReference>
<name>A0ABV9GDM8_9ACTN</name>
<evidence type="ECO:0000313" key="8">
    <source>
        <dbReference type="Proteomes" id="UP001595993"/>
    </source>
</evidence>
<dbReference type="RefSeq" id="WP_381200088.1">
    <property type="nucleotide sequence ID" value="NZ_JBHSFE010000021.1"/>
</dbReference>
<dbReference type="EMBL" id="JBHSFE010000021">
    <property type="protein sequence ID" value="MFC4611239.1"/>
    <property type="molecule type" value="Genomic_DNA"/>
</dbReference>
<dbReference type="InterPro" id="IPR007197">
    <property type="entry name" value="rSAM"/>
</dbReference>
<comment type="cofactor">
    <cofactor evidence="1">
        <name>[4Fe-4S] cluster</name>
        <dbReference type="ChEBI" id="CHEBI:49883"/>
    </cofactor>
</comment>
<dbReference type="SFLD" id="SFLDS00029">
    <property type="entry name" value="Radical_SAM"/>
    <property type="match status" value="1"/>
</dbReference>
<proteinExistence type="predicted"/>
<evidence type="ECO:0000256" key="2">
    <source>
        <dbReference type="ARBA" id="ARBA00022691"/>
    </source>
</evidence>
<feature type="domain" description="Radical SAM core" evidence="6">
    <location>
        <begin position="21"/>
        <end position="248"/>
    </location>
</feature>
<dbReference type="Pfam" id="PF04055">
    <property type="entry name" value="Radical_SAM"/>
    <property type="match status" value="1"/>
</dbReference>
<evidence type="ECO:0000256" key="1">
    <source>
        <dbReference type="ARBA" id="ARBA00001966"/>
    </source>
</evidence>
<dbReference type="PANTHER" id="PTHR43273:SF8">
    <property type="entry name" value="RADICAL SAM DOMAIN PROTEIN"/>
    <property type="match status" value="1"/>
</dbReference>
<gene>
    <name evidence="7" type="ORF">ACFO9E_26095</name>
</gene>
<keyword evidence="8" id="KW-1185">Reference proteome</keyword>
<evidence type="ECO:0000259" key="6">
    <source>
        <dbReference type="PROSITE" id="PS51918"/>
    </source>
</evidence>